<accession>A0ACC1D485</accession>
<dbReference type="Proteomes" id="UP000824533">
    <property type="component" value="Linkage Group LG09"/>
</dbReference>
<organism evidence="1 2">
    <name type="scientific">Dendrolimus kikuchii</name>
    <dbReference type="NCBI Taxonomy" id="765133"/>
    <lineage>
        <taxon>Eukaryota</taxon>
        <taxon>Metazoa</taxon>
        <taxon>Ecdysozoa</taxon>
        <taxon>Arthropoda</taxon>
        <taxon>Hexapoda</taxon>
        <taxon>Insecta</taxon>
        <taxon>Pterygota</taxon>
        <taxon>Neoptera</taxon>
        <taxon>Endopterygota</taxon>
        <taxon>Lepidoptera</taxon>
        <taxon>Glossata</taxon>
        <taxon>Ditrysia</taxon>
        <taxon>Bombycoidea</taxon>
        <taxon>Lasiocampidae</taxon>
        <taxon>Dendrolimus</taxon>
    </lineage>
</organism>
<name>A0ACC1D485_9NEOP</name>
<reference evidence="1 2" key="1">
    <citation type="journal article" date="2021" name="Front. Genet.">
        <title>Chromosome-Level Genome Assembly Reveals Significant Gene Expansion in the Toll and IMD Signaling Pathways of Dendrolimus kikuchii.</title>
        <authorList>
            <person name="Zhou J."/>
            <person name="Wu P."/>
            <person name="Xiong Z."/>
            <person name="Liu N."/>
            <person name="Zhao N."/>
            <person name="Ji M."/>
            <person name="Qiu Y."/>
            <person name="Yang B."/>
        </authorList>
    </citation>
    <scope>NUCLEOTIDE SEQUENCE [LARGE SCALE GENOMIC DNA]</scope>
    <source>
        <strain evidence="1">Ann1</strain>
    </source>
</reference>
<sequence>MENRIVKLDPRSMSVKTKKTASDAEQISRLRASQSPIAISLTRCPTWTSLDPLQFKGYWDNNATGILLNNGSTAYFTFDTSARPTLSGGPLLGEYIFEQMHFHWSVDDFTGCEHVLDGHGYAAECHFVHYNSKYESLEAAVGHPDGLAVVGFLLEAVFAPNPRFDMLVEGLEHIKKNESVFHLTSESLAWIARDDLHEGSYVTYKGSLTTPPYTECVTWIIYEKPIWIGFEQLGLLRQLEGPNSQPIERNVRPTQRHPPGHSVIYVKQVKAKL</sequence>
<evidence type="ECO:0000313" key="1">
    <source>
        <dbReference type="EMBL" id="KAJ0178667.1"/>
    </source>
</evidence>
<dbReference type="EMBL" id="CM034395">
    <property type="protein sequence ID" value="KAJ0178667.1"/>
    <property type="molecule type" value="Genomic_DNA"/>
</dbReference>
<comment type="caution">
    <text evidence="1">The sequence shown here is derived from an EMBL/GenBank/DDBJ whole genome shotgun (WGS) entry which is preliminary data.</text>
</comment>
<protein>
    <submittedName>
        <fullName evidence="1">Uncharacterized protein</fullName>
    </submittedName>
</protein>
<gene>
    <name evidence="1" type="ORF">K1T71_005442</name>
</gene>
<proteinExistence type="predicted"/>
<evidence type="ECO:0000313" key="2">
    <source>
        <dbReference type="Proteomes" id="UP000824533"/>
    </source>
</evidence>
<keyword evidence="2" id="KW-1185">Reference proteome</keyword>